<dbReference type="PANTHER" id="PTHR12714:SF9">
    <property type="entry name" value="PROTEIN-S-ISOPRENYLCYSTEINE O-METHYLTRANSFERASE"/>
    <property type="match status" value="1"/>
</dbReference>
<comment type="similarity">
    <text evidence="5">Belongs to the class VI-like SAM-binding methyltransferase superfamily. Isoprenylcysteine carboxyl methyltransferase family.</text>
</comment>
<comment type="caution">
    <text evidence="5">Lacks conserved residue(s) required for the propagation of feature annotation.</text>
</comment>
<organism evidence="8">
    <name type="scientific">Grosmannia clavigera (strain kw1407 / UAMH 11150)</name>
    <name type="common">Blue stain fungus</name>
    <name type="synonym">Graphiocladiella clavigera</name>
    <dbReference type="NCBI Taxonomy" id="655863"/>
    <lineage>
        <taxon>Eukaryota</taxon>
        <taxon>Fungi</taxon>
        <taxon>Dikarya</taxon>
        <taxon>Ascomycota</taxon>
        <taxon>Pezizomycotina</taxon>
        <taxon>Sordariomycetes</taxon>
        <taxon>Sordariomycetidae</taxon>
        <taxon>Ophiostomatales</taxon>
        <taxon>Ophiostomataceae</taxon>
        <taxon>Leptographium</taxon>
    </lineage>
</organism>
<feature type="transmembrane region" description="Helical" evidence="5">
    <location>
        <begin position="88"/>
        <end position="116"/>
    </location>
</feature>
<dbReference type="STRING" id="655863.F0XNJ9"/>
<comment type="subcellular location">
    <subcellularLocation>
        <location evidence="5">Endoplasmic reticulum membrane</location>
        <topology evidence="5">Multi-pass membrane protein</topology>
    </subcellularLocation>
    <subcellularLocation>
        <location evidence="1">Membrane</location>
        <topology evidence="1">Multi-pass membrane protein</topology>
    </subcellularLocation>
</comment>
<dbReference type="GeneID" id="25981108"/>
<dbReference type="InParanoid" id="F0XNJ9"/>
<dbReference type="EMBL" id="GL629801">
    <property type="protein sequence ID" value="EFX00549.1"/>
    <property type="molecule type" value="Genomic_DNA"/>
</dbReference>
<comment type="catalytic activity">
    <reaction evidence="5">
        <text>[protein]-C-terminal S-[(2E,6E)-farnesyl]-L-cysteine + S-adenosyl-L-methionine = [protein]-C-terminal S-[(2E,6E)-farnesyl]-L-cysteine methyl ester + S-adenosyl-L-homocysteine</text>
        <dbReference type="Rhea" id="RHEA:21672"/>
        <dbReference type="Rhea" id="RHEA-COMP:12125"/>
        <dbReference type="Rhea" id="RHEA-COMP:12126"/>
        <dbReference type="ChEBI" id="CHEBI:57856"/>
        <dbReference type="ChEBI" id="CHEBI:59789"/>
        <dbReference type="ChEBI" id="CHEBI:90510"/>
        <dbReference type="ChEBI" id="CHEBI:90511"/>
        <dbReference type="EC" id="2.1.1.100"/>
    </reaction>
</comment>
<dbReference type="Proteomes" id="UP000007796">
    <property type="component" value="Unassembled WGS sequence"/>
</dbReference>
<dbReference type="Pfam" id="PF04140">
    <property type="entry name" value="ICMT"/>
    <property type="match status" value="1"/>
</dbReference>
<feature type="transmembrane region" description="Helical" evidence="5">
    <location>
        <begin position="188"/>
        <end position="208"/>
    </location>
</feature>
<gene>
    <name evidence="7" type="ORF">CMQ_7551</name>
</gene>
<evidence type="ECO:0000313" key="7">
    <source>
        <dbReference type="EMBL" id="EFX00549.1"/>
    </source>
</evidence>
<dbReference type="EC" id="2.1.1.100" evidence="5"/>
<keyword evidence="4 5" id="KW-0472">Membrane</keyword>
<evidence type="ECO:0000256" key="4">
    <source>
        <dbReference type="ARBA" id="ARBA00023136"/>
    </source>
</evidence>
<dbReference type="PANTHER" id="PTHR12714">
    <property type="entry name" value="PROTEIN-S ISOPRENYLCYSTEINE O-METHYLTRANSFERASE"/>
    <property type="match status" value="1"/>
</dbReference>
<keyword evidence="5" id="KW-0949">S-adenosyl-L-methionine</keyword>
<reference evidence="7 8" key="1">
    <citation type="journal article" date="2011" name="Proc. Natl. Acad. Sci. U.S.A.">
        <title>Genome and transcriptome analyses of the mountain pine beetle-fungal symbiont Grosmannia clavigera, a lodgepole pine pathogen.</title>
        <authorList>
            <person name="DiGuistini S."/>
            <person name="Wang Y."/>
            <person name="Liao N.Y."/>
            <person name="Taylor G."/>
            <person name="Tanguay P."/>
            <person name="Feau N."/>
            <person name="Henrissat B."/>
            <person name="Chan S.K."/>
            <person name="Hesse-Orce U."/>
            <person name="Alamouti S.M."/>
            <person name="Tsui C.K.M."/>
            <person name="Docking R.T."/>
            <person name="Levasseur A."/>
            <person name="Haridas S."/>
            <person name="Robertson G."/>
            <person name="Birol I."/>
            <person name="Holt R.A."/>
            <person name="Marra M.A."/>
            <person name="Hamelin R.C."/>
            <person name="Hirst M."/>
            <person name="Jones S.J.M."/>
            <person name="Bohlmann J."/>
            <person name="Breuil C."/>
        </authorList>
    </citation>
    <scope>NUCLEOTIDE SEQUENCE [LARGE SCALE GENOMIC DNA]</scope>
    <source>
        <strain evidence="8">kw1407 / UAMH 11150</strain>
    </source>
</reference>
<keyword evidence="6" id="KW-0732">Signal</keyword>
<keyword evidence="3 5" id="KW-1133">Transmembrane helix</keyword>
<dbReference type="HOGENOM" id="CLU_065200_6_1_1"/>
<evidence type="ECO:0000256" key="2">
    <source>
        <dbReference type="ARBA" id="ARBA00022692"/>
    </source>
</evidence>
<protein>
    <recommendedName>
        <fullName evidence="5">Protein-S-isoprenylcysteine O-methyltransferase</fullName>
        <ecNumber evidence="5">2.1.1.100</ecNumber>
    </recommendedName>
</protein>
<feature type="signal peptide" evidence="6">
    <location>
        <begin position="1"/>
        <end position="18"/>
    </location>
</feature>
<keyword evidence="5" id="KW-0256">Endoplasmic reticulum</keyword>
<dbReference type="InterPro" id="IPR007269">
    <property type="entry name" value="ICMT_MeTrfase"/>
</dbReference>
<dbReference type="RefSeq" id="XP_014170031.1">
    <property type="nucleotide sequence ID" value="XM_014314556.1"/>
</dbReference>
<dbReference type="OrthoDB" id="422086at2759"/>
<evidence type="ECO:0000256" key="3">
    <source>
        <dbReference type="ARBA" id="ARBA00022989"/>
    </source>
</evidence>
<evidence type="ECO:0000256" key="1">
    <source>
        <dbReference type="ARBA" id="ARBA00004141"/>
    </source>
</evidence>
<dbReference type="GO" id="GO:0032259">
    <property type="term" value="P:methylation"/>
    <property type="evidence" value="ECO:0007669"/>
    <property type="project" value="UniProtKB-KW"/>
</dbReference>
<keyword evidence="7" id="KW-0808">Transferase</keyword>
<name>F0XNJ9_GROCL</name>
<dbReference type="AlphaFoldDB" id="F0XNJ9"/>
<dbReference type="Gene3D" id="1.20.120.1630">
    <property type="match status" value="1"/>
</dbReference>
<keyword evidence="5 7" id="KW-0489">Methyltransferase</keyword>
<evidence type="ECO:0000313" key="8">
    <source>
        <dbReference type="Proteomes" id="UP000007796"/>
    </source>
</evidence>
<dbReference type="eggNOG" id="ENOG502S9FN">
    <property type="taxonomic scope" value="Eukaryota"/>
</dbReference>
<feature type="transmembrane region" description="Helical" evidence="5">
    <location>
        <begin position="59"/>
        <end position="81"/>
    </location>
</feature>
<evidence type="ECO:0000256" key="6">
    <source>
        <dbReference type="SAM" id="SignalP"/>
    </source>
</evidence>
<accession>F0XNJ9</accession>
<dbReference type="GO" id="GO:0005789">
    <property type="term" value="C:endoplasmic reticulum membrane"/>
    <property type="evidence" value="ECO:0007669"/>
    <property type="project" value="UniProtKB-SubCell"/>
</dbReference>
<dbReference type="GO" id="GO:0004671">
    <property type="term" value="F:protein C-terminal S-isoprenylcysteine carboxyl O-methyltransferase activity"/>
    <property type="evidence" value="ECO:0007669"/>
    <property type="project" value="UniProtKB-EC"/>
</dbReference>
<feature type="chain" id="PRO_5003260248" description="Protein-S-isoprenylcysteine O-methyltransferase" evidence="6">
    <location>
        <begin position="19"/>
        <end position="238"/>
    </location>
</feature>
<proteinExistence type="inferred from homology"/>
<evidence type="ECO:0000256" key="5">
    <source>
        <dbReference type="RuleBase" id="RU362022"/>
    </source>
</evidence>
<sequence length="238" mass="25181">MSAATSLSQAALAATVLASTVGTYVALSPPHVGKASPPTTTGDALQRLHLASQNTTNAVVAPLGLLSLHTAGLALCYPAVLRHPGGRLASVASGCITWSPATTLSLALILCLGIPLRLCSYASLGTSFTFVLAQPDRLITTGLYRYLQHPSYVGVQVLLVGNAALLCRTDGVLACWIPPAWHRSATTLAWTLATVAVSALAWAGRLRVRQEEQMLRAKFSADWEKWHAATARFIPFLI</sequence>
<keyword evidence="2 5" id="KW-0812">Transmembrane</keyword>
<keyword evidence="8" id="KW-1185">Reference proteome</keyword>